<gene>
    <name evidence="2" type="ORF">PIB30_101270</name>
</gene>
<feature type="compositionally biased region" description="Basic and acidic residues" evidence="1">
    <location>
        <begin position="97"/>
        <end position="106"/>
    </location>
</feature>
<evidence type="ECO:0000313" key="3">
    <source>
        <dbReference type="Proteomes" id="UP001341840"/>
    </source>
</evidence>
<organism evidence="2 3">
    <name type="scientific">Stylosanthes scabra</name>
    <dbReference type="NCBI Taxonomy" id="79078"/>
    <lineage>
        <taxon>Eukaryota</taxon>
        <taxon>Viridiplantae</taxon>
        <taxon>Streptophyta</taxon>
        <taxon>Embryophyta</taxon>
        <taxon>Tracheophyta</taxon>
        <taxon>Spermatophyta</taxon>
        <taxon>Magnoliopsida</taxon>
        <taxon>eudicotyledons</taxon>
        <taxon>Gunneridae</taxon>
        <taxon>Pentapetalae</taxon>
        <taxon>rosids</taxon>
        <taxon>fabids</taxon>
        <taxon>Fabales</taxon>
        <taxon>Fabaceae</taxon>
        <taxon>Papilionoideae</taxon>
        <taxon>50 kb inversion clade</taxon>
        <taxon>dalbergioids sensu lato</taxon>
        <taxon>Dalbergieae</taxon>
        <taxon>Pterocarpus clade</taxon>
        <taxon>Stylosanthes</taxon>
    </lineage>
</organism>
<proteinExistence type="predicted"/>
<dbReference type="Proteomes" id="UP001341840">
    <property type="component" value="Unassembled WGS sequence"/>
</dbReference>
<reference evidence="2 3" key="1">
    <citation type="journal article" date="2023" name="Plants (Basel)">
        <title>Bridging the Gap: Combining Genomics and Transcriptomics Approaches to Understand Stylosanthes scabra, an Orphan Legume from the Brazilian Caatinga.</title>
        <authorList>
            <person name="Ferreira-Neto J.R.C."/>
            <person name="da Silva M.D."/>
            <person name="Binneck E."/>
            <person name="de Melo N.F."/>
            <person name="da Silva R.H."/>
            <person name="de Melo A.L.T.M."/>
            <person name="Pandolfi V."/>
            <person name="Bustamante F.O."/>
            <person name="Brasileiro-Vidal A.C."/>
            <person name="Benko-Iseppon A.M."/>
        </authorList>
    </citation>
    <scope>NUCLEOTIDE SEQUENCE [LARGE SCALE GENOMIC DNA]</scope>
    <source>
        <tissue evidence="2">Leaves</tissue>
    </source>
</reference>
<sequence>MLRSHLDLDLLLFDPEIKRTLRRARHVRRRAELENTLRSQAARLASGCNLIHWSDSDTDSDTRTISLDTVKIVKGAKKHEFGGKTGCLGAQASAQAPKREATETQT</sequence>
<feature type="region of interest" description="Disordered" evidence="1">
    <location>
        <begin position="84"/>
        <end position="106"/>
    </location>
</feature>
<accession>A0ABU6SZU5</accession>
<name>A0ABU6SZU5_9FABA</name>
<dbReference type="EMBL" id="JASCZI010063355">
    <property type="protein sequence ID" value="MED6141238.1"/>
    <property type="molecule type" value="Genomic_DNA"/>
</dbReference>
<evidence type="ECO:0000313" key="2">
    <source>
        <dbReference type="EMBL" id="MED6141238.1"/>
    </source>
</evidence>
<evidence type="ECO:0000256" key="1">
    <source>
        <dbReference type="SAM" id="MobiDB-lite"/>
    </source>
</evidence>
<protein>
    <submittedName>
        <fullName evidence="2">Uncharacterized protein</fullName>
    </submittedName>
</protein>
<comment type="caution">
    <text evidence="2">The sequence shown here is derived from an EMBL/GenBank/DDBJ whole genome shotgun (WGS) entry which is preliminary data.</text>
</comment>
<keyword evidence="3" id="KW-1185">Reference proteome</keyword>